<dbReference type="eggNOG" id="KOG3224">
    <property type="taxonomic scope" value="Eukaryota"/>
</dbReference>
<dbReference type="GO" id="GO:1904262">
    <property type="term" value="P:negative regulation of TORC1 signaling"/>
    <property type="evidence" value="ECO:0007669"/>
    <property type="project" value="EnsemblFungi"/>
</dbReference>
<proteinExistence type="inferred from homology"/>
<feature type="compositionally biased region" description="Low complexity" evidence="2">
    <location>
        <begin position="68"/>
        <end position="86"/>
    </location>
</feature>
<dbReference type="EMBL" id="CP002500">
    <property type="protein sequence ID" value="AET39690.1"/>
    <property type="molecule type" value="Genomic_DNA"/>
</dbReference>
<dbReference type="GO" id="GO:0005829">
    <property type="term" value="C:cytosol"/>
    <property type="evidence" value="ECO:0007669"/>
    <property type="project" value="TreeGrafter"/>
</dbReference>
<dbReference type="GeneID" id="11470202"/>
<dbReference type="AlphaFoldDB" id="G8JSG8"/>
<keyword evidence="4" id="KW-1185">Reference proteome</keyword>
<sequence length="382" mass="44169">MARREPQRGMNAIETNGAREMHAKVLQSRRPVPIKSMNNDSNVSPHLFLSPRQAHPTSPIGANTIPISREQSSMQRQRLQQSQQQQCKHPKHRSNNPNNPSCDHCGTVIIPAPKATLTFEDSPSISILDWTITTRKKPILNSQELDEWDTLLHGLALPEMIFGNSYVRVENEKHNWALEFNALDALKLVKLEDSGIRVAYAHKWINSKREKQKDSQDLDDTSLDISQQYDWTYTTPYKGTLKGPEMIRDDSVQLPLEKLSRLDPILFYDDMILFEDELADNGISMLSVKVRVMDERMLILSRFFLRVDNVLFRVIDTRIYIEFDENRVIREFKEFEGDYKSVLAKNKVSHSHDPKAGMRDSNWVVQHISLVKRECDVLSMPF</sequence>
<evidence type="ECO:0000256" key="2">
    <source>
        <dbReference type="SAM" id="MobiDB-lite"/>
    </source>
</evidence>
<gene>
    <name evidence="3" type="ordered locus">Ecym_4669</name>
</gene>
<feature type="region of interest" description="Disordered" evidence="2">
    <location>
        <begin position="1"/>
        <end position="101"/>
    </location>
</feature>
<dbReference type="InterPro" id="IPR007303">
    <property type="entry name" value="TIP41-like"/>
</dbReference>
<organism evidence="3 4">
    <name type="scientific">Eremothecium cymbalariae (strain CBS 270.75 / DBVPG 7215 / KCTC 17166 / NRRL Y-17582)</name>
    <name type="common">Yeast</name>
    <dbReference type="NCBI Taxonomy" id="931890"/>
    <lineage>
        <taxon>Eukaryota</taxon>
        <taxon>Fungi</taxon>
        <taxon>Dikarya</taxon>
        <taxon>Ascomycota</taxon>
        <taxon>Saccharomycotina</taxon>
        <taxon>Saccharomycetes</taxon>
        <taxon>Saccharomycetales</taxon>
        <taxon>Saccharomycetaceae</taxon>
        <taxon>Eremothecium</taxon>
    </lineage>
</organism>
<evidence type="ECO:0000313" key="4">
    <source>
        <dbReference type="Proteomes" id="UP000006790"/>
    </source>
</evidence>
<dbReference type="OrthoDB" id="10253878at2759"/>
<dbReference type="PANTHER" id="PTHR21021:SF16">
    <property type="entry name" value="TIP41-LIKE PROTEIN"/>
    <property type="match status" value="1"/>
</dbReference>
<name>G8JSG8_ERECY</name>
<dbReference type="GO" id="GO:0031929">
    <property type="term" value="P:TOR signaling"/>
    <property type="evidence" value="ECO:0007669"/>
    <property type="project" value="TreeGrafter"/>
</dbReference>
<dbReference type="InterPro" id="IPR051330">
    <property type="entry name" value="Phosphatase_reg/MetRdx"/>
</dbReference>
<comment type="similarity">
    <text evidence="1">Belongs to the TIP41 family.</text>
</comment>
<evidence type="ECO:0000313" key="3">
    <source>
        <dbReference type="EMBL" id="AET39690.1"/>
    </source>
</evidence>
<dbReference type="STRING" id="931890.G8JSG8"/>
<dbReference type="FunCoup" id="G8JSG8">
    <property type="interactions" value="805"/>
</dbReference>
<accession>G8JSG8</accession>
<dbReference type="KEGG" id="erc:Ecym_4669"/>
<protein>
    <recommendedName>
        <fullName evidence="5">Type 2A phosphatase activator TIP41</fullName>
    </recommendedName>
</protein>
<dbReference type="Proteomes" id="UP000006790">
    <property type="component" value="Chromosome 4"/>
</dbReference>
<dbReference type="Pfam" id="PF04176">
    <property type="entry name" value="TIP41"/>
    <property type="match status" value="1"/>
</dbReference>
<dbReference type="InParanoid" id="G8JSG8"/>
<dbReference type="HOGENOM" id="CLU_039187_0_2_1"/>
<evidence type="ECO:0000256" key="1">
    <source>
        <dbReference type="ARBA" id="ARBA00006658"/>
    </source>
</evidence>
<dbReference type="RefSeq" id="XP_003646507.1">
    <property type="nucleotide sequence ID" value="XM_003646459.1"/>
</dbReference>
<dbReference type="PANTHER" id="PTHR21021">
    <property type="entry name" value="GAF/PUTATIVE CYTOSKELETAL PROTEIN"/>
    <property type="match status" value="1"/>
</dbReference>
<reference evidence="4" key="1">
    <citation type="journal article" date="2012" name="G3 (Bethesda)">
        <title>Pichia sorbitophila, an interspecies yeast hybrid reveals early steps of genome resolution following polyploidization.</title>
        <authorList>
            <person name="Leh Louis V."/>
            <person name="Despons L."/>
            <person name="Friedrich A."/>
            <person name="Martin T."/>
            <person name="Durrens P."/>
            <person name="Casaregola S."/>
            <person name="Neuveglise C."/>
            <person name="Fairhead C."/>
            <person name="Marck C."/>
            <person name="Cruz J.A."/>
            <person name="Straub M.L."/>
            <person name="Kugler V."/>
            <person name="Sacerdot C."/>
            <person name="Uzunov Z."/>
            <person name="Thierry A."/>
            <person name="Weiss S."/>
            <person name="Bleykasten C."/>
            <person name="De Montigny J."/>
            <person name="Jacques N."/>
            <person name="Jung P."/>
            <person name="Lemaire M."/>
            <person name="Mallet S."/>
            <person name="Morel G."/>
            <person name="Richard G.F."/>
            <person name="Sarkar A."/>
            <person name="Savel G."/>
            <person name="Schacherer J."/>
            <person name="Seret M.L."/>
            <person name="Talla E."/>
            <person name="Samson G."/>
            <person name="Jubin C."/>
            <person name="Poulain J."/>
            <person name="Vacherie B."/>
            <person name="Barbe V."/>
            <person name="Pelletier E."/>
            <person name="Sherman D.J."/>
            <person name="Westhof E."/>
            <person name="Weissenbach J."/>
            <person name="Baret P.V."/>
            <person name="Wincker P."/>
            <person name="Gaillardin C."/>
            <person name="Dujon B."/>
            <person name="Souciet J.L."/>
        </authorList>
    </citation>
    <scope>NUCLEOTIDE SEQUENCE [LARGE SCALE GENOMIC DNA]</scope>
    <source>
        <strain evidence="4">CBS 270.75 / DBVPG 7215 / KCTC 17166 / NRRL Y-17582</strain>
    </source>
</reference>
<dbReference type="OMA" id="DMILFED"/>
<evidence type="ECO:0008006" key="5">
    <source>
        <dbReference type="Google" id="ProtNLM"/>
    </source>
</evidence>